<organism evidence="1">
    <name type="scientific">Xenopus tropicalis</name>
    <name type="common">Western clawed frog</name>
    <name type="synonym">Silurana tropicalis</name>
    <dbReference type="NCBI Taxonomy" id="8364"/>
    <lineage>
        <taxon>Eukaryota</taxon>
        <taxon>Metazoa</taxon>
        <taxon>Chordata</taxon>
        <taxon>Craniata</taxon>
        <taxon>Vertebrata</taxon>
        <taxon>Euteleostomi</taxon>
        <taxon>Amphibia</taxon>
        <taxon>Batrachia</taxon>
        <taxon>Anura</taxon>
        <taxon>Pipoidea</taxon>
        <taxon>Pipidae</taxon>
        <taxon>Xenopodinae</taxon>
        <taxon>Xenopus</taxon>
        <taxon>Silurana</taxon>
    </lineage>
</organism>
<protein>
    <submittedName>
        <fullName evidence="1">Uncharacterized protein</fullName>
    </submittedName>
</protein>
<name>A0A6I8SMK1_XENTR</name>
<dbReference type="InParanoid" id="A0A6I8SMK1"/>
<reference evidence="1" key="2">
    <citation type="submission" date="2020-05" db="UniProtKB">
        <authorList>
            <consortium name="Ensembl"/>
        </authorList>
    </citation>
    <scope>IDENTIFICATION</scope>
</reference>
<dbReference type="Ensembl" id="ENSXETT00000089007">
    <property type="protein sequence ID" value="ENSXETP00000099475"/>
    <property type="gene ID" value="ENSXETG00000035663"/>
</dbReference>
<sequence>CWRICTSSFLLAASRLRTRS</sequence>
<proteinExistence type="predicted"/>
<dbReference type="AlphaFoldDB" id="A0A6I8SMK1"/>
<accession>A0A6I8SMK1</accession>
<reference evidence="1" key="1">
    <citation type="journal article" date="2010" name="Science">
        <title>The genome of the Western clawed frog Xenopus tropicalis.</title>
        <authorList>
            <person name="Hellsten U."/>
            <person name="Harland R.M."/>
            <person name="Gilchrist M.J."/>
            <person name="Hendrix D."/>
            <person name="Jurka J."/>
            <person name="Kapitonov V."/>
            <person name="Ovcharenko I."/>
            <person name="Putnam N.H."/>
            <person name="Shu S."/>
            <person name="Taher L."/>
            <person name="Blitz I.L."/>
            <person name="Blumberg B."/>
            <person name="Dichmann D.S."/>
            <person name="Dubchak I."/>
            <person name="Amaya E."/>
            <person name="Detter J.C."/>
            <person name="Fletcher R."/>
            <person name="Gerhard D.S."/>
            <person name="Goodstein D."/>
            <person name="Graves T."/>
            <person name="Grigoriev I.V."/>
            <person name="Grimwood J."/>
            <person name="Kawashima T."/>
            <person name="Lindquist E."/>
            <person name="Lucas S.M."/>
            <person name="Mead P.E."/>
            <person name="Mitros T."/>
            <person name="Ogino H."/>
            <person name="Ohta Y."/>
            <person name="Poliakov A.V."/>
            <person name="Pollet N."/>
            <person name="Robert J."/>
            <person name="Salamov A."/>
            <person name="Sater A.K."/>
            <person name="Schmutz J."/>
            <person name="Terry A."/>
            <person name="Vize P.D."/>
            <person name="Warren W.C."/>
            <person name="Wells D."/>
            <person name="Wills A."/>
            <person name="Wilson R.K."/>
            <person name="Zimmerman L.B."/>
            <person name="Zorn A.M."/>
            <person name="Grainger R."/>
            <person name="Grammer T."/>
            <person name="Khokha M.K."/>
            <person name="Richardson P.M."/>
            <person name="Rokhsar D.S."/>
        </authorList>
    </citation>
    <scope>NUCLEOTIDE SEQUENCE [LARGE SCALE GENOMIC DNA]</scope>
    <source>
        <strain evidence="1">Nigerian</strain>
    </source>
</reference>
<evidence type="ECO:0000313" key="1">
    <source>
        <dbReference type="Ensembl" id="ENSXETP00000099475"/>
    </source>
</evidence>